<dbReference type="Proteomes" id="UP001157974">
    <property type="component" value="Unassembled WGS sequence"/>
</dbReference>
<evidence type="ECO:0000313" key="3">
    <source>
        <dbReference type="Proteomes" id="UP001157974"/>
    </source>
</evidence>
<protein>
    <submittedName>
        <fullName evidence="2">Uncharacterized protein</fullName>
    </submittedName>
</protein>
<reference evidence="2 3" key="1">
    <citation type="journal article" date="2023" name="Nat. Commun.">
        <title>Origin of minicircular mitochondrial genomes in red algae.</title>
        <authorList>
            <person name="Lee Y."/>
            <person name="Cho C.H."/>
            <person name="Lee Y.M."/>
            <person name="Park S.I."/>
            <person name="Yang J.H."/>
            <person name="West J.A."/>
            <person name="Bhattacharya D."/>
            <person name="Yoon H.S."/>
        </authorList>
    </citation>
    <scope>NUCLEOTIDE SEQUENCE [LARGE SCALE GENOMIC DNA]</scope>
    <source>
        <strain evidence="2 3">CCMP1338</strain>
        <tissue evidence="2">Whole cell</tissue>
    </source>
</reference>
<evidence type="ECO:0000313" key="2">
    <source>
        <dbReference type="EMBL" id="KAJ8904705.1"/>
    </source>
</evidence>
<dbReference type="AlphaFoldDB" id="A0AAV8UQ68"/>
<keyword evidence="3" id="KW-1185">Reference proteome</keyword>
<evidence type="ECO:0000256" key="1">
    <source>
        <dbReference type="SAM" id="MobiDB-lite"/>
    </source>
</evidence>
<feature type="region of interest" description="Disordered" evidence="1">
    <location>
        <begin position="50"/>
        <end position="78"/>
    </location>
</feature>
<dbReference type="EMBL" id="JAMWBK010000005">
    <property type="protein sequence ID" value="KAJ8904705.1"/>
    <property type="molecule type" value="Genomic_DNA"/>
</dbReference>
<gene>
    <name evidence="2" type="ORF">NDN08_001223</name>
</gene>
<proteinExistence type="predicted"/>
<accession>A0AAV8UQ68</accession>
<sequence>MIYTDWLHNRVWSVCYYKENHIHCPMLCPPDVATWSLPLFSQTTEGPVVDSSLANNESGTELAATKSWKTTPPDDLLR</sequence>
<comment type="caution">
    <text evidence="2">The sequence shown here is derived from an EMBL/GenBank/DDBJ whole genome shotgun (WGS) entry which is preliminary data.</text>
</comment>
<organism evidence="2 3">
    <name type="scientific">Rhodosorus marinus</name>
    <dbReference type="NCBI Taxonomy" id="101924"/>
    <lineage>
        <taxon>Eukaryota</taxon>
        <taxon>Rhodophyta</taxon>
        <taxon>Stylonematophyceae</taxon>
        <taxon>Stylonematales</taxon>
        <taxon>Stylonemataceae</taxon>
        <taxon>Rhodosorus</taxon>
    </lineage>
</organism>
<name>A0AAV8UQ68_9RHOD</name>